<keyword evidence="2" id="KW-0812">Transmembrane</keyword>
<feature type="compositionally biased region" description="Polar residues" evidence="1">
    <location>
        <begin position="346"/>
        <end position="384"/>
    </location>
</feature>
<name>K6VRG9_9MICO</name>
<sequence>MTPRHVPSPSDPTGRFGPPQHDNARDRRQPPPDATAISPVVGRDPYAGTPHPQQHQAPAGQTYGHPHPGGHPRDTGHDEPRTQAYPGGPLPHEHSTPRTQTFPGVTAPGFDDRHPAPGHPRTEVVPAALALQAQPRTGQPAAGEEKPEKEKEEEKKSGSGLSIPQVMGGACAAVSAALVSSKLGVAGTLIGAAVASVVSSVCASYFTNAMASFRDLFLKGKKGKDPDKTRALASGPAGADGIAATKRQMLGNDGNGSFVEGRAKGTANFKMTRSVWLGSGLILAVTIGVITVIEFGLGHPVSSGNREGTSISNVLHPVPAKVVETPAPVPKAPVPTAPPVTPSKTGVPTTSSTGKPTASGSSQPTASGSNRPTVTGSNQPTAGQPTAGRPGPTRAPGAPGAPAAPGQPGQPGGGLPPLDAPR</sequence>
<dbReference type="eggNOG" id="ENOG5031XEQ">
    <property type="taxonomic scope" value="Bacteria"/>
</dbReference>
<reference evidence="3 4" key="1">
    <citation type="submission" date="2012-08" db="EMBL/GenBank/DDBJ databases">
        <title>Whole genome shotgun sequence of Austwickia chelonae NBRC 105200.</title>
        <authorList>
            <person name="Yoshida I."/>
            <person name="Hosoyama A."/>
            <person name="Tsuchikane K."/>
            <person name="Katsumata H."/>
            <person name="Ando Y."/>
            <person name="Ohji S."/>
            <person name="Hamada M."/>
            <person name="Tamura T."/>
            <person name="Yamazoe A."/>
            <person name="Yamazaki S."/>
            <person name="Fujita N."/>
        </authorList>
    </citation>
    <scope>NUCLEOTIDE SEQUENCE [LARGE SCALE GENOMIC DNA]</scope>
    <source>
        <strain evidence="3 4">NBRC 105200</strain>
    </source>
</reference>
<accession>K6VRG9</accession>
<dbReference type="EMBL" id="BAGZ01000008">
    <property type="protein sequence ID" value="GAB77955.1"/>
    <property type="molecule type" value="Genomic_DNA"/>
</dbReference>
<dbReference type="Proteomes" id="UP000008495">
    <property type="component" value="Unassembled WGS sequence"/>
</dbReference>
<feature type="region of interest" description="Disordered" evidence="1">
    <location>
        <begin position="326"/>
        <end position="422"/>
    </location>
</feature>
<keyword evidence="4" id="KW-1185">Reference proteome</keyword>
<evidence type="ECO:0000256" key="2">
    <source>
        <dbReference type="SAM" id="Phobius"/>
    </source>
</evidence>
<evidence type="ECO:0000313" key="4">
    <source>
        <dbReference type="Proteomes" id="UP000008495"/>
    </source>
</evidence>
<feature type="region of interest" description="Disordered" evidence="1">
    <location>
        <begin position="1"/>
        <end position="164"/>
    </location>
</feature>
<keyword evidence="2" id="KW-1133">Transmembrane helix</keyword>
<gene>
    <name evidence="3" type="ORF">AUCHE_08_01980</name>
</gene>
<evidence type="ECO:0000256" key="1">
    <source>
        <dbReference type="SAM" id="MobiDB-lite"/>
    </source>
</evidence>
<evidence type="ECO:0000313" key="3">
    <source>
        <dbReference type="EMBL" id="GAB77955.1"/>
    </source>
</evidence>
<feature type="transmembrane region" description="Helical" evidence="2">
    <location>
        <begin position="274"/>
        <end position="297"/>
    </location>
</feature>
<proteinExistence type="predicted"/>
<feature type="compositionally biased region" description="Basic and acidic residues" evidence="1">
    <location>
        <begin position="71"/>
        <end position="81"/>
    </location>
</feature>
<feature type="compositionally biased region" description="Pro residues" evidence="1">
    <location>
        <begin position="327"/>
        <end position="341"/>
    </location>
</feature>
<feature type="transmembrane region" description="Helical" evidence="2">
    <location>
        <begin position="185"/>
        <end position="206"/>
    </location>
</feature>
<dbReference type="AlphaFoldDB" id="K6VRG9"/>
<feature type="compositionally biased region" description="Basic and acidic residues" evidence="1">
    <location>
        <begin position="143"/>
        <end position="157"/>
    </location>
</feature>
<organism evidence="3 4">
    <name type="scientific">Austwickia chelonae NBRC 105200</name>
    <dbReference type="NCBI Taxonomy" id="1184607"/>
    <lineage>
        <taxon>Bacteria</taxon>
        <taxon>Bacillati</taxon>
        <taxon>Actinomycetota</taxon>
        <taxon>Actinomycetes</taxon>
        <taxon>Micrococcales</taxon>
        <taxon>Dermatophilaceae</taxon>
        <taxon>Austwickia</taxon>
    </lineage>
</organism>
<dbReference type="STRING" id="100225.SAMN05421595_0466"/>
<feature type="compositionally biased region" description="Low complexity" evidence="1">
    <location>
        <begin position="47"/>
        <end position="62"/>
    </location>
</feature>
<comment type="caution">
    <text evidence="3">The sequence shown here is derived from an EMBL/GenBank/DDBJ whole genome shotgun (WGS) entry which is preliminary data.</text>
</comment>
<feature type="compositionally biased region" description="Low complexity" evidence="1">
    <location>
        <begin position="385"/>
        <end position="407"/>
    </location>
</feature>
<dbReference type="RefSeq" id="WP_006502707.1">
    <property type="nucleotide sequence ID" value="NZ_BAGZ01000008.1"/>
</dbReference>
<dbReference type="OrthoDB" id="9952665at2"/>
<keyword evidence="2" id="KW-0472">Membrane</keyword>
<protein>
    <submittedName>
        <fullName evidence="3">Uncharacterized protein</fullName>
    </submittedName>
</protein>